<reference evidence="11 12" key="1">
    <citation type="submission" date="2024-09" db="EMBL/GenBank/DDBJ databases">
        <title>Nodulacao em especies de Leguminosae Basais da Amazonia e Caracterizacao dos Rizobios e Bacterias Associadas aos Nodulos.</title>
        <authorList>
            <person name="Jambeiro I.C.A."/>
            <person name="Lopes I.S."/>
            <person name="Aguiar E.R.G.R."/>
            <person name="Santos A.F.J."/>
            <person name="Dos Santos J.M.F."/>
            <person name="Gross E."/>
        </authorList>
    </citation>
    <scope>NUCLEOTIDE SEQUENCE [LARGE SCALE GENOMIC DNA]</scope>
    <source>
        <strain evidence="11 12">BRUESC1165</strain>
    </source>
</reference>
<dbReference type="RefSeq" id="WP_377030889.1">
    <property type="nucleotide sequence ID" value="NZ_JBHOMY010000082.1"/>
</dbReference>
<evidence type="ECO:0000256" key="9">
    <source>
        <dbReference type="RuleBase" id="RU366001"/>
    </source>
</evidence>
<keyword evidence="4 9" id="KW-0812">Transmembrane</keyword>
<dbReference type="InterPro" id="IPR000515">
    <property type="entry name" value="MetI-like"/>
</dbReference>
<evidence type="ECO:0000256" key="8">
    <source>
        <dbReference type="ARBA" id="ARBA00025323"/>
    </source>
</evidence>
<evidence type="ECO:0000256" key="7">
    <source>
        <dbReference type="ARBA" id="ARBA00023136"/>
    </source>
</evidence>
<evidence type="ECO:0000256" key="4">
    <source>
        <dbReference type="ARBA" id="ARBA00022692"/>
    </source>
</evidence>
<comment type="function">
    <text evidence="8">Part of the ABC transporter complex CysAWTP (TC 3.A.1.6.1) involved in sulfate/thiosulfate import. Probably responsible for the translocation of the substrate across the membrane.</text>
</comment>
<evidence type="ECO:0000256" key="5">
    <source>
        <dbReference type="ARBA" id="ARBA00022989"/>
    </source>
</evidence>
<protein>
    <recommendedName>
        <fullName evidence="9">Sulfate transport system permease protein CysT</fullName>
    </recommendedName>
</protein>
<keyword evidence="7 9" id="KW-0472">Membrane</keyword>
<comment type="subcellular location">
    <subcellularLocation>
        <location evidence="1">Cell membrane</location>
        <topology evidence="1">Multi-pass membrane protein</topology>
    </subcellularLocation>
</comment>
<feature type="transmembrane region" description="Helical" evidence="9">
    <location>
        <begin position="137"/>
        <end position="161"/>
    </location>
</feature>
<comment type="function">
    <text evidence="9">Part of the ABC transporter complex (TC 3.A.1.6.1) involved in sulfate/thiosulfate import.</text>
</comment>
<comment type="similarity">
    <text evidence="9">Belongs to the binding-protein-dependent transport system permease family. CysTW subfamily.</text>
</comment>
<dbReference type="PANTHER" id="PTHR30406:SF8">
    <property type="entry name" value="SULFATE TRANSPORT SYSTEM PERMEASE PROTEIN CYST"/>
    <property type="match status" value="1"/>
</dbReference>
<keyword evidence="6 9" id="KW-0764">Sulfate transport</keyword>
<feature type="transmembrane region" description="Helical" evidence="9">
    <location>
        <begin position="103"/>
        <end position="125"/>
    </location>
</feature>
<dbReference type="InterPro" id="IPR035906">
    <property type="entry name" value="MetI-like_sf"/>
</dbReference>
<dbReference type="InterPro" id="IPR005667">
    <property type="entry name" value="Sulph_transpt2"/>
</dbReference>
<keyword evidence="3 9" id="KW-0813">Transport</keyword>
<evidence type="ECO:0000313" key="12">
    <source>
        <dbReference type="Proteomes" id="UP001593940"/>
    </source>
</evidence>
<evidence type="ECO:0000256" key="2">
    <source>
        <dbReference type="ARBA" id="ARBA00011779"/>
    </source>
</evidence>
<dbReference type="EMBL" id="JBHOMY010000082">
    <property type="protein sequence ID" value="MFC1459148.1"/>
    <property type="molecule type" value="Genomic_DNA"/>
</dbReference>
<evidence type="ECO:0000256" key="6">
    <source>
        <dbReference type="ARBA" id="ARBA00023032"/>
    </source>
</evidence>
<evidence type="ECO:0000256" key="1">
    <source>
        <dbReference type="ARBA" id="ARBA00004651"/>
    </source>
</evidence>
<proteinExistence type="inferred from homology"/>
<dbReference type="Proteomes" id="UP001593940">
    <property type="component" value="Unassembled WGS sequence"/>
</dbReference>
<dbReference type="CDD" id="cd06261">
    <property type="entry name" value="TM_PBP2"/>
    <property type="match status" value="1"/>
</dbReference>
<feature type="transmembrane region" description="Helical" evidence="9">
    <location>
        <begin position="252"/>
        <end position="274"/>
    </location>
</feature>
<keyword evidence="5 9" id="KW-1133">Transmembrane helix</keyword>
<feature type="domain" description="ABC transmembrane type-1" evidence="10">
    <location>
        <begin position="65"/>
        <end position="268"/>
    </location>
</feature>
<feature type="transmembrane region" description="Helical" evidence="9">
    <location>
        <begin position="21"/>
        <end position="42"/>
    </location>
</feature>
<comment type="caution">
    <text evidence="11">The sequence shown here is derived from an EMBL/GenBank/DDBJ whole genome shotgun (WGS) entry which is preliminary data.</text>
</comment>
<comment type="subunit">
    <text evidence="2">The complex is composed of two ATP-binding proteins (CysA), two transmembrane proteins (CysT and CysW) and a solute-binding protein (CysP).</text>
</comment>
<dbReference type="PANTHER" id="PTHR30406">
    <property type="entry name" value="SULFATE TRANSPORT SYSTEM PERMEASE PROTEIN"/>
    <property type="match status" value="1"/>
</dbReference>
<feature type="transmembrane region" description="Helical" evidence="9">
    <location>
        <begin position="220"/>
        <end position="240"/>
    </location>
</feature>
<evidence type="ECO:0000313" key="11">
    <source>
        <dbReference type="EMBL" id="MFC1459148.1"/>
    </source>
</evidence>
<dbReference type="Gene3D" id="1.10.3720.10">
    <property type="entry name" value="MetI-like"/>
    <property type="match status" value="1"/>
</dbReference>
<evidence type="ECO:0000256" key="3">
    <source>
        <dbReference type="ARBA" id="ARBA00022448"/>
    </source>
</evidence>
<keyword evidence="12" id="KW-1185">Reference proteome</keyword>
<comment type="caution">
    <text evidence="9">Lacks conserved residue(s) required for the propagation of feature annotation.</text>
</comment>
<dbReference type="PROSITE" id="PS50928">
    <property type="entry name" value="ABC_TM1"/>
    <property type="match status" value="1"/>
</dbReference>
<dbReference type="NCBIfam" id="TIGR00969">
    <property type="entry name" value="3a0106s02"/>
    <property type="match status" value="1"/>
</dbReference>
<gene>
    <name evidence="11" type="primary">cysT</name>
    <name evidence="11" type="ORF">ACETIH_21065</name>
</gene>
<feature type="transmembrane region" description="Helical" evidence="9">
    <location>
        <begin position="62"/>
        <end position="91"/>
    </location>
</feature>
<dbReference type="SUPFAM" id="SSF161098">
    <property type="entry name" value="MetI-like"/>
    <property type="match status" value="1"/>
</dbReference>
<dbReference type="InterPro" id="IPR011865">
    <property type="entry name" value="CysT_permease"/>
</dbReference>
<dbReference type="NCBIfam" id="TIGR02139">
    <property type="entry name" value="permease_CysT"/>
    <property type="match status" value="1"/>
</dbReference>
<evidence type="ECO:0000259" key="10">
    <source>
        <dbReference type="PROSITE" id="PS50928"/>
    </source>
</evidence>
<accession>A0ABV6YCX2</accession>
<organism evidence="11 12">
    <name type="scientific">Microvirga arabica</name>
    <dbReference type="NCBI Taxonomy" id="1128671"/>
    <lineage>
        <taxon>Bacteria</taxon>
        <taxon>Pseudomonadati</taxon>
        <taxon>Pseudomonadota</taxon>
        <taxon>Alphaproteobacteria</taxon>
        <taxon>Hyphomicrobiales</taxon>
        <taxon>Methylobacteriaceae</taxon>
        <taxon>Microvirga</taxon>
    </lineage>
</organism>
<sequence length="282" mass="29769">MSSASYLRFKRSSVLPGFGVTLGYTLLYLGLLVLLPLGALVVKASGIGLGGIAAAATEPRVAAALTTSFGISLLAAGVASLFGLLIAWVLTRYDFPGRKLVDAIVDLPFALPTAVAGIALAALYAPNGWVGSFLEPLGIKVAYTPLGIFIALVFIGLPFAVRTVQPLIAEIERELEEASATLGASRWRTLRSVLLPPLLPGVLTGFALAFARAVGEYGSVIFIAGNLPYISEIAPLLIVIKLSEYDYTGATVIATIMLAISFSVLLLINLLQAWSRRRFGYV</sequence>
<dbReference type="Pfam" id="PF00528">
    <property type="entry name" value="BPD_transp_1"/>
    <property type="match status" value="1"/>
</dbReference>
<name>A0ABV6YCX2_9HYPH</name>